<sequence>MLSPVDLSLFPSCFDSLAWSADGELAVAAGEFVHIATAKNQERPTAAPQGKNQWHVTRIRVNYFTVAEWPLIFPQRRDDFSVAAELSTSTVIGLAWSPPGLARFRRSVLAVLTSNLVLSLWEPTGAKGQWARVGVVNHTLLASQHVPEELDGLDLRNSNIRSFAWCPPLLSPTPTSGSEEPPEAESRWGIHVLAVANDSNEVALIQVRRVVGAQALSRPYQFEKLAVHALSGTKERFAMACPESLLGAALQLKSRVTSISCGPWLPVANEHSVVSATTVIALVYGTQLRFLKTTMAMSESDPEVKVVPRYETTTEIKDHQPLAVSFAKRTSQPMKGPLKWFQTNQSPVIGLAVGQPGGLVTVLIPRTLYDGRSKTDPVKTRDVLFSSLATENDEVSKYHMEPLSAMTMIHDPENDTCSLHLGTTGGLGAVISLDQLVAGGSFEFPRWHQVKEDLREQFDLNRDLEGQTIARVWGLASHRGMSAVLLSRHPTDMVEYQVASGEATTIGFAVENPASTSAPQSLEELSLVRPDHNRWEAAIAFLLSEKTRQHEGEMANQKIIYAAACCALVGGQSEAIRGQARRTFEHLAAITGADLSEEIEGCSMKSPEISAKSTDSFRQSGAHLFEWCDVCDAGIAWNSAKEAQCTNGHLFARCRLSSLAIQEPGISKYCSVCRAEYLDEELVAASDGHQGSLFGILFETFDTCVLCDGKFQGRV</sequence>
<dbReference type="InterPro" id="IPR044230">
    <property type="entry name" value="GTF3C4"/>
</dbReference>
<dbReference type="InterPro" id="IPR024764">
    <property type="entry name" value="TFIIIC_Znf"/>
</dbReference>
<evidence type="ECO:0000313" key="3">
    <source>
        <dbReference type="EMBL" id="KAJ5156858.1"/>
    </source>
</evidence>
<reference evidence="3" key="2">
    <citation type="journal article" date="2023" name="IMA Fungus">
        <title>Comparative genomic study of the Penicillium genus elucidates a diverse pangenome and 15 lateral gene transfer events.</title>
        <authorList>
            <person name="Petersen C."/>
            <person name="Sorensen T."/>
            <person name="Nielsen M.R."/>
            <person name="Sondergaard T.E."/>
            <person name="Sorensen J.L."/>
            <person name="Fitzpatrick D.A."/>
            <person name="Frisvad J.C."/>
            <person name="Nielsen K.L."/>
        </authorList>
    </citation>
    <scope>NUCLEOTIDE SEQUENCE</scope>
    <source>
        <strain evidence="3">IBT 21917</strain>
    </source>
</reference>
<dbReference type="AlphaFoldDB" id="A0A9W9HUD8"/>
<evidence type="ECO:0008006" key="5">
    <source>
        <dbReference type="Google" id="ProtNLM"/>
    </source>
</evidence>
<comment type="caution">
    <text evidence="3">The sequence shown here is derived from an EMBL/GenBank/DDBJ whole genome shotgun (WGS) entry which is preliminary data.</text>
</comment>
<evidence type="ECO:0000313" key="4">
    <source>
        <dbReference type="Proteomes" id="UP001146351"/>
    </source>
</evidence>
<dbReference type="GO" id="GO:0000127">
    <property type="term" value="C:transcription factor TFIIIC complex"/>
    <property type="evidence" value="ECO:0007669"/>
    <property type="project" value="InterPro"/>
</dbReference>
<feature type="domain" description="Transcription factor IIIC putative zinc-finger" evidence="2">
    <location>
        <begin position="617"/>
        <end position="711"/>
    </location>
</feature>
<reference evidence="3" key="1">
    <citation type="submission" date="2022-11" db="EMBL/GenBank/DDBJ databases">
        <authorList>
            <person name="Petersen C."/>
        </authorList>
    </citation>
    <scope>NUCLEOTIDE SEQUENCE</scope>
    <source>
        <strain evidence="3">IBT 21917</strain>
    </source>
</reference>
<dbReference type="GO" id="GO:0006384">
    <property type="term" value="P:transcription initiation at RNA polymerase III promoter"/>
    <property type="evidence" value="ECO:0007669"/>
    <property type="project" value="InterPro"/>
</dbReference>
<organism evidence="3 4">
    <name type="scientific">Penicillium capsulatum</name>
    <dbReference type="NCBI Taxonomy" id="69766"/>
    <lineage>
        <taxon>Eukaryota</taxon>
        <taxon>Fungi</taxon>
        <taxon>Dikarya</taxon>
        <taxon>Ascomycota</taxon>
        <taxon>Pezizomycotina</taxon>
        <taxon>Eurotiomycetes</taxon>
        <taxon>Eurotiomycetidae</taxon>
        <taxon>Eurotiales</taxon>
        <taxon>Aspergillaceae</taxon>
        <taxon>Penicillium</taxon>
    </lineage>
</organism>
<accession>A0A9W9HUD8</accession>
<gene>
    <name evidence="3" type="ORF">N7492_009661</name>
</gene>
<dbReference type="GO" id="GO:0004402">
    <property type="term" value="F:histone acetyltransferase activity"/>
    <property type="evidence" value="ECO:0007669"/>
    <property type="project" value="InterPro"/>
</dbReference>
<dbReference type="OrthoDB" id="6021743at2759"/>
<evidence type="ECO:0000259" key="1">
    <source>
        <dbReference type="Pfam" id="PF12657"/>
    </source>
</evidence>
<dbReference type="Pfam" id="PF12657">
    <property type="entry name" value="TFIIIC_delta"/>
    <property type="match status" value="1"/>
</dbReference>
<protein>
    <recommendedName>
        <fullName evidence="5">Transcription factor IIIC 90kDa subunit N-terminal domain-containing protein</fullName>
    </recommendedName>
</protein>
<keyword evidence="4" id="KW-1185">Reference proteome</keyword>
<dbReference type="EMBL" id="JAPQKO010000006">
    <property type="protein sequence ID" value="KAJ5156858.1"/>
    <property type="molecule type" value="Genomic_DNA"/>
</dbReference>
<proteinExistence type="predicted"/>
<name>A0A9W9HUD8_9EURO</name>
<dbReference type="Pfam" id="PF12660">
    <property type="entry name" value="zf-TFIIIC"/>
    <property type="match status" value="1"/>
</dbReference>
<feature type="domain" description="Transcription factor IIIC 90kDa subunit N-terminal" evidence="1">
    <location>
        <begin position="19"/>
        <end position="509"/>
    </location>
</feature>
<dbReference type="InterPro" id="IPR024761">
    <property type="entry name" value="TFIIIC_delta_N"/>
</dbReference>
<dbReference type="PANTHER" id="PTHR15496:SF2">
    <property type="entry name" value="GENERAL TRANSCRIPTION FACTOR 3C POLYPEPTIDE 4"/>
    <property type="match status" value="1"/>
</dbReference>
<dbReference type="PANTHER" id="PTHR15496">
    <property type="entry name" value="GENERAL TRANSCRIPTION FACTOR 3C POLYPEPTIDE 4 FAMILY"/>
    <property type="match status" value="1"/>
</dbReference>
<evidence type="ECO:0000259" key="2">
    <source>
        <dbReference type="Pfam" id="PF12660"/>
    </source>
</evidence>
<dbReference type="Proteomes" id="UP001146351">
    <property type="component" value="Unassembled WGS sequence"/>
</dbReference>